<dbReference type="PROSITE" id="PS01031">
    <property type="entry name" value="SHSP"/>
    <property type="match status" value="1"/>
</dbReference>
<dbReference type="RefSeq" id="WP_285486204.1">
    <property type="nucleotide sequence ID" value="NZ_BSTI01000002.1"/>
</dbReference>
<organism evidence="4 5">
    <name type="scientific">Amycolatopsis taiwanensis</name>
    <dbReference type="NCBI Taxonomy" id="342230"/>
    <lineage>
        <taxon>Bacteria</taxon>
        <taxon>Bacillati</taxon>
        <taxon>Actinomycetota</taxon>
        <taxon>Actinomycetes</taxon>
        <taxon>Pseudonocardiales</taxon>
        <taxon>Pseudonocardiaceae</taxon>
        <taxon>Amycolatopsis</taxon>
    </lineage>
</organism>
<dbReference type="InterPro" id="IPR008978">
    <property type="entry name" value="HSP20-like_chaperone"/>
</dbReference>
<dbReference type="AlphaFoldDB" id="A0A9W6VB93"/>
<evidence type="ECO:0000259" key="3">
    <source>
        <dbReference type="PROSITE" id="PS01031"/>
    </source>
</evidence>
<dbReference type="InterPro" id="IPR031107">
    <property type="entry name" value="Small_HSP"/>
</dbReference>
<evidence type="ECO:0000313" key="5">
    <source>
        <dbReference type="Proteomes" id="UP001165136"/>
    </source>
</evidence>
<keyword evidence="5" id="KW-1185">Reference proteome</keyword>
<evidence type="ECO:0000256" key="2">
    <source>
        <dbReference type="RuleBase" id="RU003616"/>
    </source>
</evidence>
<name>A0A9W6VB93_9PSEU</name>
<dbReference type="PANTHER" id="PTHR11527">
    <property type="entry name" value="HEAT-SHOCK PROTEIN 20 FAMILY MEMBER"/>
    <property type="match status" value="1"/>
</dbReference>
<dbReference type="InterPro" id="IPR002068">
    <property type="entry name" value="A-crystallin/Hsp20_dom"/>
</dbReference>
<dbReference type="Gene3D" id="2.60.40.790">
    <property type="match status" value="1"/>
</dbReference>
<dbReference type="SUPFAM" id="SSF49764">
    <property type="entry name" value="HSP20-like chaperones"/>
    <property type="match status" value="1"/>
</dbReference>
<dbReference type="Proteomes" id="UP001165136">
    <property type="component" value="Unassembled WGS sequence"/>
</dbReference>
<reference evidence="4" key="1">
    <citation type="submission" date="2023-03" db="EMBL/GenBank/DDBJ databases">
        <title>Amycolatopsis taiwanensis NBRC 103393.</title>
        <authorList>
            <person name="Ichikawa N."/>
            <person name="Sato H."/>
            <person name="Tonouchi N."/>
        </authorList>
    </citation>
    <scope>NUCLEOTIDE SEQUENCE</scope>
    <source>
        <strain evidence="4">NBRC 103393</strain>
    </source>
</reference>
<comment type="caution">
    <text evidence="4">The sequence shown here is derived from an EMBL/GenBank/DDBJ whole genome shotgun (WGS) entry which is preliminary data.</text>
</comment>
<dbReference type="Pfam" id="PF00011">
    <property type="entry name" value="HSP20"/>
    <property type="match status" value="1"/>
</dbReference>
<proteinExistence type="inferred from homology"/>
<evidence type="ECO:0000313" key="4">
    <source>
        <dbReference type="EMBL" id="GLY64703.1"/>
    </source>
</evidence>
<accession>A0A9W6VB93</accession>
<feature type="domain" description="SHSP" evidence="3">
    <location>
        <begin position="32"/>
        <end position="141"/>
    </location>
</feature>
<dbReference type="EMBL" id="BSTI01000002">
    <property type="protein sequence ID" value="GLY64703.1"/>
    <property type="molecule type" value="Genomic_DNA"/>
</dbReference>
<dbReference type="CDD" id="cd06464">
    <property type="entry name" value="ACD_sHsps-like"/>
    <property type="match status" value="1"/>
</dbReference>
<comment type="similarity">
    <text evidence="1 2">Belongs to the small heat shock protein (HSP20) family.</text>
</comment>
<evidence type="ECO:0000256" key="1">
    <source>
        <dbReference type="PROSITE-ProRule" id="PRU00285"/>
    </source>
</evidence>
<gene>
    <name evidence="4" type="ORF">Atai01_13220</name>
</gene>
<sequence length="141" mass="15814">MALPAVRSSNAQLFRWDPFRDFDALFDQLNRWTNAATWSPLADVSETDDSYVIELDLPGVGRDDVTIDLTGTQLAITGEIRERERKGVLHRRTRRTGQFAYRVTLPRGVDGEKVDASLSDGVLTVRVPKSESAKPRRIAIS</sequence>
<protein>
    <submittedName>
        <fullName evidence="4">Heat-shock protein</fullName>
    </submittedName>
</protein>